<dbReference type="OrthoDB" id="5322185at2"/>
<keyword evidence="8" id="KW-0456">Lyase</keyword>
<dbReference type="InterPro" id="IPR011060">
    <property type="entry name" value="RibuloseP-bd_barrel"/>
</dbReference>
<evidence type="ECO:0000256" key="3">
    <source>
        <dbReference type="ARBA" id="ARBA00012362"/>
    </source>
</evidence>
<proteinExistence type="predicted"/>
<comment type="caution">
    <text evidence="10">The sequence shown here is derived from an EMBL/GenBank/DDBJ whole genome shotgun (WGS) entry which is preliminary data.</text>
</comment>
<reference evidence="10" key="1">
    <citation type="submission" date="2019-07" db="EMBL/GenBank/DDBJ databases">
        <title>Helicobacter labacensis sp. nov., Helicobacter mehlei sp. nov. and Helicobacter vulpis sp. nov., isolated from gastric mucosa of red fox (Vulpis vulpis).</title>
        <authorList>
            <person name="Kusar D."/>
            <person name="Gruntar I."/>
            <person name="Pate M."/>
            <person name="Zajc U."/>
            <person name="Ocepek M."/>
        </authorList>
    </citation>
    <scope>NUCLEOTIDE SEQUENCE [LARGE SCALE GENOMIC DNA]</scope>
    <source>
        <strain evidence="10">L8b</strain>
    </source>
</reference>
<evidence type="ECO:0000313" key="10">
    <source>
        <dbReference type="EMBL" id="TSA85758.1"/>
    </source>
</evidence>
<comment type="pathway">
    <text evidence="2">Amino-acid biosynthesis; L-tryptophan biosynthesis; L-tryptophan from chorismate: step 4/5.</text>
</comment>
<gene>
    <name evidence="10" type="ORF">FNE76_03155</name>
</gene>
<evidence type="ECO:0000256" key="2">
    <source>
        <dbReference type="ARBA" id="ARBA00004696"/>
    </source>
</evidence>
<protein>
    <recommendedName>
        <fullName evidence="3">indole-3-glycerol-phosphate synthase</fullName>
        <ecNumber evidence="3">4.1.1.48</ecNumber>
    </recommendedName>
</protein>
<dbReference type="UniPathway" id="UPA00035">
    <property type="reaction ID" value="UER00043"/>
</dbReference>
<dbReference type="PANTHER" id="PTHR22854">
    <property type="entry name" value="TRYPTOPHAN BIOSYNTHESIS PROTEIN"/>
    <property type="match status" value="1"/>
</dbReference>
<dbReference type="InterPro" id="IPR013785">
    <property type="entry name" value="Aldolase_TIM"/>
</dbReference>
<evidence type="ECO:0000256" key="6">
    <source>
        <dbReference type="ARBA" id="ARBA00022822"/>
    </source>
</evidence>
<reference evidence="10" key="2">
    <citation type="submission" date="2019-07" db="EMBL/GenBank/DDBJ databases">
        <authorList>
            <person name="Papic B."/>
        </authorList>
    </citation>
    <scope>NUCLEOTIDE SEQUENCE [LARGE SCALE GENOMIC DNA]</scope>
    <source>
        <strain evidence="10">L8b</strain>
    </source>
</reference>
<keyword evidence="11" id="KW-1185">Reference proteome</keyword>
<dbReference type="GO" id="GO:0004640">
    <property type="term" value="F:phosphoribosylanthranilate isomerase activity"/>
    <property type="evidence" value="ECO:0007669"/>
    <property type="project" value="TreeGrafter"/>
</dbReference>
<evidence type="ECO:0000259" key="9">
    <source>
        <dbReference type="Pfam" id="PF00218"/>
    </source>
</evidence>
<keyword evidence="6" id="KW-0822">Tryptophan biosynthesis</keyword>
<dbReference type="GO" id="GO:0000162">
    <property type="term" value="P:L-tryptophan biosynthetic process"/>
    <property type="evidence" value="ECO:0007669"/>
    <property type="project" value="UniProtKB-UniPathway"/>
</dbReference>
<dbReference type="SUPFAM" id="SSF51366">
    <property type="entry name" value="Ribulose-phoshate binding barrel"/>
    <property type="match status" value="1"/>
</dbReference>
<dbReference type="AlphaFoldDB" id="A0A553UZY0"/>
<evidence type="ECO:0000256" key="5">
    <source>
        <dbReference type="ARBA" id="ARBA00022793"/>
    </source>
</evidence>
<dbReference type="InterPro" id="IPR013798">
    <property type="entry name" value="Indole-3-glycerol_P_synth_dom"/>
</dbReference>
<dbReference type="EC" id="4.1.1.48" evidence="3"/>
<evidence type="ECO:0000256" key="7">
    <source>
        <dbReference type="ARBA" id="ARBA00023141"/>
    </source>
</evidence>
<evidence type="ECO:0000256" key="1">
    <source>
        <dbReference type="ARBA" id="ARBA00001633"/>
    </source>
</evidence>
<keyword evidence="5" id="KW-0210">Decarboxylase</keyword>
<dbReference type="Proteomes" id="UP000319322">
    <property type="component" value="Unassembled WGS sequence"/>
</dbReference>
<keyword evidence="4" id="KW-0028">Amino-acid biosynthesis</keyword>
<comment type="catalytic activity">
    <reaction evidence="1">
        <text>1-(2-carboxyphenylamino)-1-deoxy-D-ribulose 5-phosphate + H(+) = (1S,2R)-1-C-(indol-3-yl)glycerol 3-phosphate + CO2 + H2O</text>
        <dbReference type="Rhea" id="RHEA:23476"/>
        <dbReference type="ChEBI" id="CHEBI:15377"/>
        <dbReference type="ChEBI" id="CHEBI:15378"/>
        <dbReference type="ChEBI" id="CHEBI:16526"/>
        <dbReference type="ChEBI" id="CHEBI:58613"/>
        <dbReference type="ChEBI" id="CHEBI:58866"/>
        <dbReference type="EC" id="4.1.1.48"/>
    </reaction>
</comment>
<dbReference type="EMBL" id="VKGC01000005">
    <property type="protein sequence ID" value="TSA85758.1"/>
    <property type="molecule type" value="Genomic_DNA"/>
</dbReference>
<dbReference type="RefSeq" id="WP_120948013.1">
    <property type="nucleotide sequence ID" value="NZ_QXQP01000011.1"/>
</dbReference>
<keyword evidence="7" id="KW-0057">Aromatic amino acid biosynthesis</keyword>
<feature type="domain" description="Indole-3-glycerol phosphate synthase" evidence="9">
    <location>
        <begin position="97"/>
        <end position="175"/>
    </location>
</feature>
<sequence>MPIKTLQAYLEIKESLTPFELLGRSLAYNPYVPRLALEDLKRPPSQEIAHSILYLNANWDLEFLLEKLEQADNARALLLDFTPLYTQGMPALEVLDLLGYIRRLSPKPLIHKDYFMSQYQILESLVHGADALLLNASLLAKNLKEILEYSVRLGLLGIVEVATPKELKTSILAKAPALYFPQNFKTLLELTPQRPLIFKDSEDLVPNAQNSYGVDALVIKTSEQAQK</sequence>
<name>A0A553UZY0_9HELI</name>
<dbReference type="GO" id="GO:0004425">
    <property type="term" value="F:indole-3-glycerol-phosphate synthase activity"/>
    <property type="evidence" value="ECO:0007669"/>
    <property type="project" value="UniProtKB-EC"/>
</dbReference>
<evidence type="ECO:0000256" key="4">
    <source>
        <dbReference type="ARBA" id="ARBA00022605"/>
    </source>
</evidence>
<dbReference type="PANTHER" id="PTHR22854:SF2">
    <property type="entry name" value="INDOLE-3-GLYCEROL-PHOSPHATE SYNTHASE"/>
    <property type="match status" value="1"/>
</dbReference>
<evidence type="ECO:0000313" key="11">
    <source>
        <dbReference type="Proteomes" id="UP000319322"/>
    </source>
</evidence>
<accession>A0A553UZY0</accession>
<dbReference type="Gene3D" id="3.20.20.70">
    <property type="entry name" value="Aldolase class I"/>
    <property type="match status" value="1"/>
</dbReference>
<dbReference type="Pfam" id="PF00218">
    <property type="entry name" value="IGPS"/>
    <property type="match status" value="1"/>
</dbReference>
<evidence type="ECO:0000256" key="8">
    <source>
        <dbReference type="ARBA" id="ARBA00023239"/>
    </source>
</evidence>
<dbReference type="InterPro" id="IPR045186">
    <property type="entry name" value="Indole-3-glycerol_P_synth"/>
</dbReference>
<organism evidence="10 11">
    <name type="scientific">Helicobacter mehlei</name>
    <dbReference type="NCBI Taxonomy" id="2316080"/>
    <lineage>
        <taxon>Bacteria</taxon>
        <taxon>Pseudomonadati</taxon>
        <taxon>Campylobacterota</taxon>
        <taxon>Epsilonproteobacteria</taxon>
        <taxon>Campylobacterales</taxon>
        <taxon>Helicobacteraceae</taxon>
        <taxon>Helicobacter</taxon>
    </lineage>
</organism>